<feature type="domain" description="RDD" evidence="7">
    <location>
        <begin position="219"/>
        <end position="362"/>
    </location>
</feature>
<reference evidence="8 9" key="1">
    <citation type="submission" date="2017-04" db="EMBL/GenBank/DDBJ databases">
        <title>Draft genome sequences of Alloscardovia macacae UMA81211 and UMA81212 isolated from the feces of a rhesus macaque (Macaca mulatta).</title>
        <authorList>
            <person name="Albert K."/>
            <person name="Sela D.A."/>
        </authorList>
    </citation>
    <scope>NUCLEOTIDE SEQUENCE [LARGE SCALE GENOMIC DNA]</scope>
    <source>
        <strain evidence="8 9">UMA81212</strain>
    </source>
</reference>
<dbReference type="PIRSF" id="PIRSF031578">
    <property type="entry name" value="Uncharacterised_Vanz_RDD-cont"/>
    <property type="match status" value="1"/>
</dbReference>
<evidence type="ECO:0000313" key="8">
    <source>
        <dbReference type="EMBL" id="OTA30216.1"/>
    </source>
</evidence>
<protein>
    <recommendedName>
        <fullName evidence="10">Teicoplanin resistance protein VanZ</fullName>
    </recommendedName>
</protein>
<feature type="transmembrane region" description="Helical" evidence="5">
    <location>
        <begin position="114"/>
        <end position="136"/>
    </location>
</feature>
<evidence type="ECO:0000259" key="6">
    <source>
        <dbReference type="Pfam" id="PF04892"/>
    </source>
</evidence>
<evidence type="ECO:0000256" key="2">
    <source>
        <dbReference type="ARBA" id="ARBA00022692"/>
    </source>
</evidence>
<evidence type="ECO:0000259" key="7">
    <source>
        <dbReference type="Pfam" id="PF06271"/>
    </source>
</evidence>
<sequence length="375" mass="41914">MLSAYTMPIQTAFLFFPAIAAVLVLPVYIYQYRKFGFMNMWRLAAIYAFVLYLMCAYFLVILPLPPTRDIISLLGTHRQTYDLVPFSSIMDIIRETQVVPSRPSTYLHLLRERAFLQVAFNLLLTVPFGMFLRYLFRLKLGATTLITFCLTLFFETSQLTGLFGIYNAPYRLFSVDDLMQNTLGGMLGYALVPALLWFIPSLDSVDTKKRSEVMTRGVGVLRRCVALLIDWVVLDLGIGFVNGIVRVNGVHWLITAVGIALYFVLLPYTTRGYALGKWLVRVRLVSADGSAPTLRALAVRAGVFYGTVLGINGVLSTAMNLNSENALVLVGCLLFFALVNLLLVVNFIANIRSRSFFHDRVSGVVNSPVQAVSQP</sequence>
<dbReference type="PANTHER" id="PTHR36834:SF1">
    <property type="entry name" value="INTEGRAL MEMBRANE PROTEIN"/>
    <property type="match status" value="1"/>
</dbReference>
<dbReference type="AlphaFoldDB" id="A0A1Y2SZN7"/>
<accession>A0A1Y2SZN7</accession>
<dbReference type="Pfam" id="PF04892">
    <property type="entry name" value="VanZ"/>
    <property type="match status" value="1"/>
</dbReference>
<dbReference type="InterPro" id="IPR010432">
    <property type="entry name" value="RDD"/>
</dbReference>
<evidence type="ECO:0000256" key="3">
    <source>
        <dbReference type="ARBA" id="ARBA00022989"/>
    </source>
</evidence>
<feature type="transmembrane region" description="Helical" evidence="5">
    <location>
        <begin position="178"/>
        <end position="199"/>
    </location>
</feature>
<dbReference type="Proteomes" id="UP000243540">
    <property type="component" value="Unassembled WGS sequence"/>
</dbReference>
<feature type="transmembrane region" description="Helical" evidence="5">
    <location>
        <begin position="143"/>
        <end position="166"/>
    </location>
</feature>
<proteinExistence type="predicted"/>
<evidence type="ECO:0000256" key="5">
    <source>
        <dbReference type="SAM" id="Phobius"/>
    </source>
</evidence>
<feature type="transmembrane region" description="Helical" evidence="5">
    <location>
        <begin position="327"/>
        <end position="349"/>
    </location>
</feature>
<organism evidence="8 9">
    <name type="scientific">Alloscardovia macacae</name>
    <dbReference type="NCBI Taxonomy" id="1160091"/>
    <lineage>
        <taxon>Bacteria</taxon>
        <taxon>Bacillati</taxon>
        <taxon>Actinomycetota</taxon>
        <taxon>Actinomycetes</taxon>
        <taxon>Bifidobacteriales</taxon>
        <taxon>Bifidobacteriaceae</taxon>
        <taxon>Alloscardovia</taxon>
    </lineage>
</organism>
<evidence type="ECO:0000256" key="4">
    <source>
        <dbReference type="ARBA" id="ARBA00023136"/>
    </source>
</evidence>
<dbReference type="RefSeq" id="WP_086105854.1">
    <property type="nucleotide sequence ID" value="NZ_NEKB01000001.1"/>
</dbReference>
<dbReference type="InterPro" id="IPR021192">
    <property type="entry name" value="UCP031578_Vanz/RDD"/>
</dbReference>
<dbReference type="PANTHER" id="PTHR36834">
    <property type="entry name" value="MEMBRANE PROTEIN-RELATED"/>
    <property type="match status" value="1"/>
</dbReference>
<name>A0A1Y2SZN7_9BIFI</name>
<comment type="subcellular location">
    <subcellularLocation>
        <location evidence="1">Membrane</location>
        <topology evidence="1">Multi-pass membrane protein</topology>
    </subcellularLocation>
</comment>
<gene>
    <name evidence="8" type="ORF">B9T39_00480</name>
</gene>
<feature type="transmembrane region" description="Helical" evidence="5">
    <location>
        <begin position="12"/>
        <end position="31"/>
    </location>
</feature>
<keyword evidence="3 5" id="KW-1133">Transmembrane helix</keyword>
<dbReference type="GO" id="GO:0016020">
    <property type="term" value="C:membrane"/>
    <property type="evidence" value="ECO:0007669"/>
    <property type="project" value="UniProtKB-SubCell"/>
</dbReference>
<dbReference type="STRING" id="1160091.B9T39_00480"/>
<dbReference type="Pfam" id="PF06271">
    <property type="entry name" value="RDD"/>
    <property type="match status" value="1"/>
</dbReference>
<feature type="transmembrane region" description="Helical" evidence="5">
    <location>
        <begin position="43"/>
        <end position="64"/>
    </location>
</feature>
<feature type="transmembrane region" description="Helical" evidence="5">
    <location>
        <begin position="220"/>
        <end position="245"/>
    </location>
</feature>
<evidence type="ECO:0008006" key="10">
    <source>
        <dbReference type="Google" id="ProtNLM"/>
    </source>
</evidence>
<evidence type="ECO:0000256" key="1">
    <source>
        <dbReference type="ARBA" id="ARBA00004141"/>
    </source>
</evidence>
<feature type="transmembrane region" description="Helical" evidence="5">
    <location>
        <begin position="297"/>
        <end position="315"/>
    </location>
</feature>
<feature type="domain" description="VanZ-like" evidence="6">
    <location>
        <begin position="49"/>
        <end position="193"/>
    </location>
</feature>
<evidence type="ECO:0000313" key="9">
    <source>
        <dbReference type="Proteomes" id="UP000243540"/>
    </source>
</evidence>
<feature type="transmembrane region" description="Helical" evidence="5">
    <location>
        <begin position="251"/>
        <end position="276"/>
    </location>
</feature>
<dbReference type="OrthoDB" id="4822551at2"/>
<dbReference type="InterPro" id="IPR006976">
    <property type="entry name" value="VanZ-like"/>
</dbReference>
<dbReference type="EMBL" id="NEKC01000001">
    <property type="protein sequence ID" value="OTA30216.1"/>
    <property type="molecule type" value="Genomic_DNA"/>
</dbReference>
<dbReference type="InterPro" id="IPR053150">
    <property type="entry name" value="Teicoplanin_resist-assoc"/>
</dbReference>
<keyword evidence="4 5" id="KW-0472">Membrane</keyword>
<comment type="caution">
    <text evidence="8">The sequence shown here is derived from an EMBL/GenBank/DDBJ whole genome shotgun (WGS) entry which is preliminary data.</text>
</comment>
<keyword evidence="2 5" id="KW-0812">Transmembrane</keyword>